<evidence type="ECO:0000256" key="4">
    <source>
        <dbReference type="ARBA" id="ARBA00022777"/>
    </source>
</evidence>
<protein>
    <recommendedName>
        <fullName evidence="2">histidine kinase</fullName>
        <ecNumber evidence="2">2.7.13.3</ecNumber>
    </recommendedName>
</protein>
<dbReference type="InterPro" id="IPR050736">
    <property type="entry name" value="Sensor_HK_Regulatory"/>
</dbReference>
<sequence length="401" mass="43218">MLLMAGLAGAILLVLRLMWDADAAAVLLTNVVFGDWDSAVAFLQAVRRYGIPLGVAVFLVALVPGYLLVFRPYVMRICRSLSSGVNALLDSGHPRIELPGELADVESTLNDVRLRMERRDLEARLDEQRKNDLVMYLAHDIRTPLTSVIGYLSLLDEARDMPAAQRERYVRVALDKSRRLDRLVDEFFDITRYNLTDIALQIERVDLSVLLVQMVEEFHPQLRAHGNTVDNRMPPTCPVPADAAQIARVFNNILKNAISYGDRDSVIRIDGGIEAGAARVAISSHGRTIPPQRLAMLFDKFYRLDASRNAGTGGAGLGLAIARQIVQSHGGTIGATSERGVTTFTVVLPAEPSAEAPTEPSTGSPSTGPSGESSARSSGAPPAGSLPGPSGPHGRTARPAA</sequence>
<evidence type="ECO:0000313" key="10">
    <source>
        <dbReference type="Proteomes" id="UP000812844"/>
    </source>
</evidence>
<gene>
    <name evidence="9" type="ORF">KIH73_05485</name>
</gene>
<evidence type="ECO:0000313" key="9">
    <source>
        <dbReference type="EMBL" id="MBW3082828.1"/>
    </source>
</evidence>
<feature type="transmembrane region" description="Helical" evidence="7">
    <location>
        <begin position="49"/>
        <end position="70"/>
    </location>
</feature>
<evidence type="ECO:0000256" key="2">
    <source>
        <dbReference type="ARBA" id="ARBA00012438"/>
    </source>
</evidence>
<feature type="region of interest" description="Disordered" evidence="6">
    <location>
        <begin position="351"/>
        <end position="401"/>
    </location>
</feature>
<dbReference type="PANTHER" id="PTHR43711:SF1">
    <property type="entry name" value="HISTIDINE KINASE 1"/>
    <property type="match status" value="1"/>
</dbReference>
<dbReference type="Proteomes" id="UP000812844">
    <property type="component" value="Unassembled WGS sequence"/>
</dbReference>
<evidence type="ECO:0000259" key="8">
    <source>
        <dbReference type="PROSITE" id="PS50109"/>
    </source>
</evidence>
<evidence type="ECO:0000256" key="7">
    <source>
        <dbReference type="SAM" id="Phobius"/>
    </source>
</evidence>
<organism evidence="9 10">
    <name type="scientific">Bifidobacterium phasiani</name>
    <dbReference type="NCBI Taxonomy" id="2834431"/>
    <lineage>
        <taxon>Bacteria</taxon>
        <taxon>Bacillati</taxon>
        <taxon>Actinomycetota</taxon>
        <taxon>Actinomycetes</taxon>
        <taxon>Bifidobacteriales</taxon>
        <taxon>Bifidobacteriaceae</taxon>
        <taxon>Bifidobacterium</taxon>
    </lineage>
</organism>
<dbReference type="SMART" id="SM00388">
    <property type="entry name" value="HisKA"/>
    <property type="match status" value="1"/>
</dbReference>
<dbReference type="PANTHER" id="PTHR43711">
    <property type="entry name" value="TWO-COMPONENT HISTIDINE KINASE"/>
    <property type="match status" value="1"/>
</dbReference>
<reference evidence="9 10" key="1">
    <citation type="submission" date="2021-05" db="EMBL/GenBank/DDBJ databases">
        <title>Phylogenetic classification of ten novel species belonging to the genus Bifidobacterium comprising B. colchicus sp. nov., B. abeli sp. nov., B. bicoloris sp. nov., B. guerezis sp. nov., B. rosaliae sp. nov., B. santillanensis sp. nov., B. argentati sp. nov., B. amazzoni sp. nov., B. pluviali sp. nov., and B. pinnaculum sp. nov.</title>
        <authorList>
            <person name="Lugli G.A."/>
            <person name="Ruiz Garcia L."/>
            <person name="Margolles A."/>
            <person name="Ventura M."/>
        </authorList>
    </citation>
    <scope>NUCLEOTIDE SEQUENCE [LARGE SCALE GENOMIC DNA]</scope>
    <source>
        <strain evidence="9 10">6T3</strain>
    </source>
</reference>
<dbReference type="Pfam" id="PF02518">
    <property type="entry name" value="HATPase_c"/>
    <property type="match status" value="1"/>
</dbReference>
<dbReference type="InterPro" id="IPR003594">
    <property type="entry name" value="HATPase_dom"/>
</dbReference>
<name>A0ABS6W8K1_9BIFI</name>
<proteinExistence type="predicted"/>
<comment type="catalytic activity">
    <reaction evidence="1">
        <text>ATP + protein L-histidine = ADP + protein N-phospho-L-histidine.</text>
        <dbReference type="EC" id="2.7.13.3"/>
    </reaction>
</comment>
<keyword evidence="5" id="KW-0902">Two-component regulatory system</keyword>
<keyword evidence="7" id="KW-1133">Transmembrane helix</keyword>
<evidence type="ECO:0000256" key="5">
    <source>
        <dbReference type="ARBA" id="ARBA00023012"/>
    </source>
</evidence>
<dbReference type="EC" id="2.7.13.3" evidence="2"/>
<dbReference type="PROSITE" id="PS50109">
    <property type="entry name" value="HIS_KIN"/>
    <property type="match status" value="1"/>
</dbReference>
<dbReference type="SMART" id="SM00387">
    <property type="entry name" value="HATPase_c"/>
    <property type="match status" value="1"/>
</dbReference>
<dbReference type="InterPro" id="IPR005467">
    <property type="entry name" value="His_kinase_dom"/>
</dbReference>
<evidence type="ECO:0000256" key="3">
    <source>
        <dbReference type="ARBA" id="ARBA00022679"/>
    </source>
</evidence>
<keyword evidence="10" id="KW-1185">Reference proteome</keyword>
<comment type="caution">
    <text evidence="9">The sequence shown here is derived from an EMBL/GenBank/DDBJ whole genome shotgun (WGS) entry which is preliminary data.</text>
</comment>
<evidence type="ECO:0000256" key="1">
    <source>
        <dbReference type="ARBA" id="ARBA00000085"/>
    </source>
</evidence>
<evidence type="ECO:0000256" key="6">
    <source>
        <dbReference type="SAM" id="MobiDB-lite"/>
    </source>
</evidence>
<keyword evidence="4 9" id="KW-0418">Kinase</keyword>
<dbReference type="InterPro" id="IPR003661">
    <property type="entry name" value="HisK_dim/P_dom"/>
</dbReference>
<dbReference type="GO" id="GO:0016301">
    <property type="term" value="F:kinase activity"/>
    <property type="evidence" value="ECO:0007669"/>
    <property type="project" value="UniProtKB-KW"/>
</dbReference>
<dbReference type="EMBL" id="JAHBBD010000010">
    <property type="protein sequence ID" value="MBW3082828.1"/>
    <property type="molecule type" value="Genomic_DNA"/>
</dbReference>
<dbReference type="CDD" id="cd00082">
    <property type="entry name" value="HisKA"/>
    <property type="match status" value="1"/>
</dbReference>
<keyword evidence="3" id="KW-0808">Transferase</keyword>
<keyword evidence="7" id="KW-0472">Membrane</keyword>
<accession>A0ABS6W8K1</accession>
<feature type="compositionally biased region" description="Low complexity" evidence="6">
    <location>
        <begin position="351"/>
        <end position="388"/>
    </location>
</feature>
<dbReference type="Pfam" id="PF00512">
    <property type="entry name" value="HisKA"/>
    <property type="match status" value="1"/>
</dbReference>
<feature type="domain" description="Histidine kinase" evidence="8">
    <location>
        <begin position="136"/>
        <end position="352"/>
    </location>
</feature>
<keyword evidence="7" id="KW-0812">Transmembrane</keyword>